<evidence type="ECO:0000313" key="2">
    <source>
        <dbReference type="Proteomes" id="UP000199656"/>
    </source>
</evidence>
<reference evidence="2" key="1">
    <citation type="submission" date="2016-10" db="EMBL/GenBank/DDBJ databases">
        <authorList>
            <person name="Varghese N."/>
            <person name="Submissions S."/>
        </authorList>
    </citation>
    <scope>NUCLEOTIDE SEQUENCE [LARGE SCALE GENOMIC DNA]</scope>
    <source>
        <strain evidence="2">DSM 23920</strain>
    </source>
</reference>
<proteinExistence type="predicted"/>
<protein>
    <submittedName>
        <fullName evidence="1">Uncharacterized protein</fullName>
    </submittedName>
</protein>
<evidence type="ECO:0000313" key="1">
    <source>
        <dbReference type="EMBL" id="SEB12740.1"/>
    </source>
</evidence>
<gene>
    <name evidence="1" type="ORF">SAMN05660909_05688</name>
</gene>
<dbReference type="RefSeq" id="WP_089766366.1">
    <property type="nucleotide sequence ID" value="NZ_FNRL01000061.1"/>
</dbReference>
<name>A0A1H4GUK0_9BACT</name>
<dbReference type="STRING" id="408074.SAMN05660909_05688"/>
<organism evidence="1 2">
    <name type="scientific">Chitinophaga terrae</name>
    <name type="common">ex Kim and Jung 2007</name>
    <dbReference type="NCBI Taxonomy" id="408074"/>
    <lineage>
        <taxon>Bacteria</taxon>
        <taxon>Pseudomonadati</taxon>
        <taxon>Bacteroidota</taxon>
        <taxon>Chitinophagia</taxon>
        <taxon>Chitinophagales</taxon>
        <taxon>Chitinophagaceae</taxon>
        <taxon>Chitinophaga</taxon>
    </lineage>
</organism>
<keyword evidence="2" id="KW-1185">Reference proteome</keyword>
<sequence>GGPLLTGLSKSGTQQIAKDGLEVALRNTVKSPVPKPGWAIFSRTNVLLAIWYTFTSPSDEHTPTDLYEKFGKPKNIPNPEQKELIGFDNEMRREGYFRGTPPPDDHEEKKEYFIHYGNRQAMTGIASTMAIFPNKKNKVYLTKAFLTEKEVESIIFLNMHDNEGRGKYMVIFNVDPDQSINIKKAPTDVYEYIYDRGTLKIRPGNLIYIGPNPLRDKNDK</sequence>
<accession>A0A1H4GUK0</accession>
<dbReference type="EMBL" id="FNRL01000061">
    <property type="protein sequence ID" value="SEB12740.1"/>
    <property type="molecule type" value="Genomic_DNA"/>
</dbReference>
<dbReference type="Proteomes" id="UP000199656">
    <property type="component" value="Unassembled WGS sequence"/>
</dbReference>
<dbReference type="AlphaFoldDB" id="A0A1H4GUK0"/>
<feature type="non-terminal residue" evidence="1">
    <location>
        <position position="1"/>
    </location>
</feature>